<evidence type="ECO:0000313" key="7">
    <source>
        <dbReference type="EMBL" id="WAE39600.1"/>
    </source>
</evidence>
<dbReference type="GO" id="GO:0006508">
    <property type="term" value="P:proteolysis"/>
    <property type="evidence" value="ECO:0007669"/>
    <property type="project" value="UniProtKB-KW"/>
</dbReference>
<dbReference type="EMBL" id="OP880253">
    <property type="protein sequence ID" value="WAE39600.1"/>
    <property type="molecule type" value="Genomic_DNA"/>
</dbReference>
<evidence type="ECO:0000256" key="2">
    <source>
        <dbReference type="ARBA" id="ARBA00022670"/>
    </source>
</evidence>
<dbReference type="Proteomes" id="UP001156237">
    <property type="component" value="Segment"/>
</dbReference>
<reference evidence="7 8" key="1">
    <citation type="submission" date="2022-10" db="EMBL/GenBank/DDBJ databases">
        <title>Evolutionary Diversification of Methanotrophic Ca. Methanophagales (ANME-1) and Their Expansive Virome.</title>
        <authorList>
            <person name="Laso-Perez R."/>
            <person name="Wu F."/>
            <person name="Cremiere A."/>
            <person name="Speth D.R."/>
            <person name="Magyar J.S."/>
            <person name="Krupovic M."/>
            <person name="Orphan V.J."/>
        </authorList>
    </citation>
    <scope>NUCLEOTIDE SEQUENCE [LARGE SCALE GENOMIC DNA]</scope>
</reference>
<keyword evidence="3" id="KW-0378">Hydrolase</keyword>
<keyword evidence="2" id="KW-0645">Protease</keyword>
<protein>
    <recommendedName>
        <fullName evidence="6">Prohead serine protease domain-containing protein</fullName>
    </recommendedName>
</protein>
<evidence type="ECO:0000313" key="8">
    <source>
        <dbReference type="Proteomes" id="UP001156237"/>
    </source>
</evidence>
<gene>
    <name evidence="7" type="ORF">FHOMOCKG_00072</name>
</gene>
<proteinExistence type="predicted"/>
<sequence>MLDKEEIKNLTKKSMEKAYLPVPSHGGLKTAKFTLEDVQRCFRQPALLRDLVYLVGGVAVHGKGNDVDLVIRGDDLSEPQREALLFRLYRAFGDYFNIPYDMTPKHLHVTFNNYGPFTDHVLLYHLAIVPSEDRSIHEMEAMKSVSSNGEWIVYGYGSIDAIDLEGDEITIDALKGMWEEMQKTPKKYWNVMNEHGGVQVGEILPEWNGLKTHVDEKGFFVIVKLRKDIDAARRIWEAIHSDNEAERIKSFSIHIEYPGGVQNCTEKVCDKNRCWRKITKARFLELSFTRNPANPLCIFKPAF</sequence>
<evidence type="ECO:0000256" key="4">
    <source>
        <dbReference type="ARBA" id="ARBA00022950"/>
    </source>
</evidence>
<evidence type="ECO:0000256" key="3">
    <source>
        <dbReference type="ARBA" id="ARBA00022801"/>
    </source>
</evidence>
<evidence type="ECO:0000256" key="5">
    <source>
        <dbReference type="ARBA" id="ARBA00023045"/>
    </source>
</evidence>
<accession>A0A9E8VD67</accession>
<evidence type="ECO:0000259" key="6">
    <source>
        <dbReference type="Pfam" id="PF04586"/>
    </source>
</evidence>
<keyword evidence="4" id="KW-0118">Viral capsid assembly</keyword>
<keyword evidence="8" id="KW-1185">Reference proteome</keyword>
<dbReference type="InterPro" id="IPR054613">
    <property type="entry name" value="Peptidase_S78_dom"/>
</dbReference>
<dbReference type="Pfam" id="PF04586">
    <property type="entry name" value="Peptidase_S78"/>
    <property type="match status" value="1"/>
</dbReference>
<evidence type="ECO:0000256" key="1">
    <source>
        <dbReference type="ARBA" id="ARBA00022612"/>
    </source>
</evidence>
<feature type="domain" description="Prohead serine protease" evidence="6">
    <location>
        <begin position="200"/>
        <end position="295"/>
    </location>
</feature>
<dbReference type="GO" id="GO:0046797">
    <property type="term" value="P:viral procapsid maturation"/>
    <property type="evidence" value="ECO:0007669"/>
    <property type="project" value="UniProtKB-KW"/>
</dbReference>
<dbReference type="GO" id="GO:0008233">
    <property type="term" value="F:peptidase activity"/>
    <property type="evidence" value="ECO:0007669"/>
    <property type="project" value="UniProtKB-KW"/>
</dbReference>
<keyword evidence="1" id="KW-1188">Viral release from host cell</keyword>
<organism evidence="7 8">
    <name type="scientific">Methanophagales virus GBV302</name>
    <dbReference type="NCBI Taxonomy" id="2999281"/>
    <lineage>
        <taxon>Viruses</taxon>
        <taxon>Duplodnaviria</taxon>
        <taxon>Heunggongvirae</taxon>
        <taxon>Uroviricota</taxon>
        <taxon>Caudoviricetes</taxon>
        <taxon>Nakonvirales</taxon>
        <taxon>Ekchuahviridae</taxon>
        <taxon>Kukulkanvirus</taxon>
        <taxon>Kukulkanvirus mexicoense</taxon>
    </lineage>
</organism>
<keyword evidence="5" id="KW-1273">Viral capsid maturation</keyword>
<name>A0A9E8VD67_9CAUD</name>